<evidence type="ECO:0000256" key="3">
    <source>
        <dbReference type="RuleBase" id="RU367036"/>
    </source>
</evidence>
<dbReference type="Proteomes" id="UP000001917">
    <property type="component" value="Chromosome"/>
</dbReference>
<reference evidence="5 6" key="2">
    <citation type="journal article" date="2010" name="Stand. Genomic Sci.">
        <title>Complete genome sequence of Alicyclobacillus acidocaldarius type strain (104-IA).</title>
        <authorList>
            <person name="Mavromatis K."/>
            <person name="Sikorski J."/>
            <person name="Lapidus A."/>
            <person name="Glavina Del Rio T."/>
            <person name="Copeland A."/>
            <person name="Tice H."/>
            <person name="Cheng J.F."/>
            <person name="Lucas S."/>
            <person name="Chen F."/>
            <person name="Nolan M."/>
            <person name="Bruce D."/>
            <person name="Goodwin L."/>
            <person name="Pitluck S."/>
            <person name="Ivanova N."/>
            <person name="Ovchinnikova G."/>
            <person name="Pati A."/>
            <person name="Chen A."/>
            <person name="Palaniappan K."/>
            <person name="Land M."/>
            <person name="Hauser L."/>
            <person name="Chang Y.J."/>
            <person name="Jeffries C.D."/>
            <person name="Chain P."/>
            <person name="Meincke L."/>
            <person name="Sims D."/>
            <person name="Chertkov O."/>
            <person name="Han C."/>
            <person name="Brettin T."/>
            <person name="Detter J.C."/>
            <person name="Wahrenburg C."/>
            <person name="Rohde M."/>
            <person name="Pukall R."/>
            <person name="Goker M."/>
            <person name="Bristow J."/>
            <person name="Eisen J.A."/>
            <person name="Markowitz V."/>
            <person name="Hugenholtz P."/>
            <person name="Klenk H.P."/>
            <person name="Kyrpides N.C."/>
        </authorList>
    </citation>
    <scope>NUCLEOTIDE SEQUENCE [LARGE SCALE GENOMIC DNA]</scope>
    <source>
        <strain evidence="6">ATCC 27009 / DSM 446 / BCRC 14685 / JCM 5260 / KCTC 1825 / NBRC 15652 / NCIMB 11725 / NRRL B-14509 / 104-IA</strain>
    </source>
</reference>
<evidence type="ECO:0000256" key="1">
    <source>
        <dbReference type="ARBA" id="ARBA00008861"/>
    </source>
</evidence>
<gene>
    <name evidence="5" type="ordered locus">Aaci_0547</name>
</gene>
<feature type="active site" description="Proton acceptor" evidence="2">
    <location>
        <position position="75"/>
    </location>
</feature>
<keyword evidence="6" id="KW-1185">Reference proteome</keyword>
<dbReference type="InterPro" id="IPR009288">
    <property type="entry name" value="AIG2-like_dom"/>
</dbReference>
<dbReference type="Gene3D" id="3.10.490.10">
    <property type="entry name" value="Gamma-glutamyl cyclotransferase-like"/>
    <property type="match status" value="1"/>
</dbReference>
<evidence type="ECO:0000256" key="2">
    <source>
        <dbReference type="PIRSR" id="PIRSR639126-1"/>
    </source>
</evidence>
<name>C8WSU1_ALIAD</name>
<dbReference type="GO" id="GO:0005829">
    <property type="term" value="C:cytosol"/>
    <property type="evidence" value="ECO:0007669"/>
    <property type="project" value="TreeGrafter"/>
</dbReference>
<dbReference type="CDD" id="cd06661">
    <property type="entry name" value="GGCT_like"/>
    <property type="match status" value="1"/>
</dbReference>
<dbReference type="PANTHER" id="PTHR12510">
    <property type="entry name" value="TROPONIN C-AKIN-1 PROTEIN"/>
    <property type="match status" value="1"/>
</dbReference>
<organism evidence="5 6">
    <name type="scientific">Alicyclobacillus acidocaldarius subsp. acidocaldarius (strain ATCC 27009 / DSM 446 / BCRC 14685 / JCM 5260 / KCTC 1825 / NBRC 15652 / NCIMB 11725 / NRRL B-14509 / 104-IA)</name>
    <name type="common">Bacillus acidocaldarius</name>
    <dbReference type="NCBI Taxonomy" id="521098"/>
    <lineage>
        <taxon>Bacteria</taxon>
        <taxon>Bacillati</taxon>
        <taxon>Bacillota</taxon>
        <taxon>Bacilli</taxon>
        <taxon>Bacillales</taxon>
        <taxon>Alicyclobacillaceae</taxon>
        <taxon>Alicyclobacillus</taxon>
    </lineage>
</organism>
<dbReference type="KEGG" id="aac:Aaci_0547"/>
<accession>C8WSU1</accession>
<dbReference type="eggNOG" id="COG2105">
    <property type="taxonomic scope" value="Bacteria"/>
</dbReference>
<dbReference type="EMBL" id="CP001727">
    <property type="protein sequence ID" value="ACV57597.1"/>
    <property type="molecule type" value="Genomic_DNA"/>
</dbReference>
<evidence type="ECO:0000259" key="4">
    <source>
        <dbReference type="Pfam" id="PF06094"/>
    </source>
</evidence>
<evidence type="ECO:0000313" key="6">
    <source>
        <dbReference type="Proteomes" id="UP000001917"/>
    </source>
</evidence>
<dbReference type="SUPFAM" id="SSF110857">
    <property type="entry name" value="Gamma-glutamyl cyclotransferase-like"/>
    <property type="match status" value="1"/>
</dbReference>
<protein>
    <recommendedName>
        <fullName evidence="3">Gamma-glutamylcyclotransferase family protein</fullName>
    </recommendedName>
</protein>
<dbReference type="AlphaFoldDB" id="C8WSU1"/>
<feature type="domain" description="Gamma-glutamylcyclotransferase AIG2-like" evidence="4">
    <location>
        <begin position="6"/>
        <end position="117"/>
    </location>
</feature>
<dbReference type="Pfam" id="PF06094">
    <property type="entry name" value="GGACT"/>
    <property type="match status" value="1"/>
</dbReference>
<dbReference type="RefSeq" id="WP_012809962.1">
    <property type="nucleotide sequence ID" value="NC_013205.1"/>
</dbReference>
<comment type="similarity">
    <text evidence="1 3">Belongs to the gamma-glutamylcyclotransferase family.</text>
</comment>
<dbReference type="InterPro" id="IPR039126">
    <property type="entry name" value="GGACT"/>
</dbReference>
<dbReference type="PANTHER" id="PTHR12510:SF4">
    <property type="entry name" value="GAMMA-GLUTAMYLAMINECYCLOTRANSFERASE"/>
    <property type="match status" value="1"/>
</dbReference>
<proteinExistence type="inferred from homology"/>
<dbReference type="HOGENOM" id="CLU_083466_5_2_9"/>
<reference evidence="6" key="1">
    <citation type="submission" date="2009-09" db="EMBL/GenBank/DDBJ databases">
        <title>The complete chromosome of Alicyclobacillus acidocaldarius subsp. acidocaldarius DSM 446.</title>
        <authorList>
            <consortium name="US DOE Joint Genome Institute (JGI-PGF)"/>
            <person name="Lucas S."/>
            <person name="Copeland A."/>
            <person name="Lapidus A."/>
            <person name="Glavina del Rio T."/>
            <person name="Dalin E."/>
            <person name="Tice H."/>
            <person name="Bruce D."/>
            <person name="Goodwin L."/>
            <person name="Pitluck S."/>
            <person name="Kyrpides N."/>
            <person name="Mavromatis K."/>
            <person name="Ivanova N."/>
            <person name="Ovchinnikova G."/>
            <person name="Chertkov O."/>
            <person name="Sims D."/>
            <person name="Brettin T."/>
            <person name="Detter J.C."/>
            <person name="Han C."/>
            <person name="Larimer F."/>
            <person name="Land M."/>
            <person name="Hauser L."/>
            <person name="Markowitz V."/>
            <person name="Cheng J.-F."/>
            <person name="Hugenholtz P."/>
            <person name="Woyke T."/>
            <person name="Wu D."/>
            <person name="Pukall R."/>
            <person name="Klenk H.-P."/>
            <person name="Eisen J.A."/>
        </authorList>
    </citation>
    <scope>NUCLEOTIDE SEQUENCE [LARGE SCALE GENOMIC DNA]</scope>
    <source>
        <strain evidence="6">ATCC 27009 / DSM 446 / BCRC 14685 / JCM 5260 / KCTC 1825 / NBRC 15652 / NCIMB 11725 / NRRL B-14509 / 104-IA</strain>
    </source>
</reference>
<sequence length="128" mass="14507">MTVHTVFVYGTLRKNQPNRAVMEPHLVADLGEGQIRGAMYDLGPFPAVTLEEDGVVTGEWVRVTDKGLARLDRLEGYPSFYDRAIVSDTTNGLRGWVYCMARRKVDGYERVESGDWVKRLEQKTALSR</sequence>
<dbReference type="GO" id="GO:0061929">
    <property type="term" value="F:gamma-glutamylaminecyclotransferase activity"/>
    <property type="evidence" value="ECO:0007669"/>
    <property type="project" value="InterPro"/>
</dbReference>
<dbReference type="InterPro" id="IPR036568">
    <property type="entry name" value="GGCT-like_sf"/>
</dbReference>
<dbReference type="InterPro" id="IPR013024">
    <property type="entry name" value="GGCT-like"/>
</dbReference>
<evidence type="ECO:0000313" key="5">
    <source>
        <dbReference type="EMBL" id="ACV57597.1"/>
    </source>
</evidence>